<sequence length="392" mass="44254">MQKRPSFAIITAVAVLTLIGLLMIYSTATLSILIRQVIWLVIAIAFMFLFSKISPRIWSNLAPFFYVTVILLLILVLFNHDLYPRRWFRIGTMSLQPSEFAKLASILFLASYLSARKKLVRFSGILIPLAIVSLPALLIIMEPDLGASQIFFFILVVMLYWAGMPMVTLFIFFSPIISAVASFSIYVWVIYFAALAVFLYMRRNLSDLVYGLVSNFLAGLIMPLVWNSLREYQQQRIVSFFSPWVDPRGMSWQIIQSKIAIGSGRIIGKGFLSGTQKKLEFLPERHTDFIFSCLGEEFGFIGIILMLAVFIFLLYRLLVLAKETKNKFAGLVTIGVFAWLGYQTFLNIGMTMGLLPITGVPLPFVSYGGSSLLACFMAIGICIAILRTKFNY</sequence>
<evidence type="ECO:0000313" key="8">
    <source>
        <dbReference type="Proteomes" id="UP000051096"/>
    </source>
</evidence>
<feature type="transmembrane region" description="Helical" evidence="6">
    <location>
        <begin position="183"/>
        <end position="201"/>
    </location>
</feature>
<protein>
    <recommendedName>
        <fullName evidence="9">Rod shape-determining protein RodA</fullName>
    </recommendedName>
</protein>
<dbReference type="NCBIfam" id="TIGR02210">
    <property type="entry name" value="rodA_shape"/>
    <property type="match status" value="1"/>
</dbReference>
<evidence type="ECO:0000256" key="2">
    <source>
        <dbReference type="ARBA" id="ARBA00022692"/>
    </source>
</evidence>
<dbReference type="Pfam" id="PF01098">
    <property type="entry name" value="FTSW_RODA_SPOVE"/>
    <property type="match status" value="2"/>
</dbReference>
<keyword evidence="4 6" id="KW-1133">Transmembrane helix</keyword>
<dbReference type="NCBIfam" id="NF037961">
    <property type="entry name" value="RodA_shape"/>
    <property type="match status" value="1"/>
</dbReference>
<dbReference type="AlphaFoldDB" id="A0A0S8GKP2"/>
<feature type="transmembrane region" description="Helical" evidence="6">
    <location>
        <begin position="152"/>
        <end position="177"/>
    </location>
</feature>
<dbReference type="GO" id="GO:0051301">
    <property type="term" value="P:cell division"/>
    <property type="evidence" value="ECO:0007669"/>
    <property type="project" value="InterPro"/>
</dbReference>
<dbReference type="InterPro" id="IPR011923">
    <property type="entry name" value="RodA/MrdB"/>
</dbReference>
<evidence type="ECO:0000313" key="7">
    <source>
        <dbReference type="EMBL" id="KPK72948.1"/>
    </source>
</evidence>
<dbReference type="InterPro" id="IPR001182">
    <property type="entry name" value="FtsW/RodA"/>
</dbReference>
<name>A0A0S8GKP2_UNCW3</name>
<keyword evidence="5 6" id="KW-0472">Membrane</keyword>
<organism evidence="7 8">
    <name type="scientific">candidate division WOR_3 bacterium SM23_60</name>
    <dbReference type="NCBI Taxonomy" id="1703780"/>
    <lineage>
        <taxon>Bacteria</taxon>
        <taxon>Bacteria division WOR-3</taxon>
    </lineage>
</organism>
<dbReference type="GO" id="GO:0005886">
    <property type="term" value="C:plasma membrane"/>
    <property type="evidence" value="ECO:0007669"/>
    <property type="project" value="TreeGrafter"/>
</dbReference>
<dbReference type="GO" id="GO:0015648">
    <property type="term" value="F:lipid-linked peptidoglycan transporter activity"/>
    <property type="evidence" value="ECO:0007669"/>
    <property type="project" value="TreeGrafter"/>
</dbReference>
<gene>
    <name evidence="7" type="ORF">AMJ87_03280</name>
</gene>
<feature type="transmembrane region" description="Helical" evidence="6">
    <location>
        <begin position="32"/>
        <end position="51"/>
    </location>
</feature>
<feature type="transmembrane region" description="Helical" evidence="6">
    <location>
        <begin position="208"/>
        <end position="226"/>
    </location>
</feature>
<comment type="caution">
    <text evidence="7">The sequence shown here is derived from an EMBL/GenBank/DDBJ whole genome shotgun (WGS) entry which is preliminary data.</text>
</comment>
<evidence type="ECO:0000256" key="6">
    <source>
        <dbReference type="SAM" id="Phobius"/>
    </source>
</evidence>
<dbReference type="PROSITE" id="PS00428">
    <property type="entry name" value="FTSW_RODA_SPOVE"/>
    <property type="match status" value="1"/>
</dbReference>
<feature type="transmembrane region" description="Helical" evidence="6">
    <location>
        <begin position="365"/>
        <end position="386"/>
    </location>
</feature>
<feature type="transmembrane region" description="Helical" evidence="6">
    <location>
        <begin position="121"/>
        <end position="140"/>
    </location>
</feature>
<dbReference type="PATRIC" id="fig|1703780.3.peg.1303"/>
<comment type="subcellular location">
    <subcellularLocation>
        <location evidence="1">Membrane</location>
        <topology evidence="1">Multi-pass membrane protein</topology>
    </subcellularLocation>
</comment>
<proteinExistence type="predicted"/>
<feature type="transmembrane region" description="Helical" evidence="6">
    <location>
        <begin position="57"/>
        <end position="78"/>
    </location>
</feature>
<feature type="transmembrane region" description="Helical" evidence="6">
    <location>
        <begin position="328"/>
        <end position="345"/>
    </location>
</feature>
<evidence type="ECO:0000256" key="3">
    <source>
        <dbReference type="ARBA" id="ARBA00022960"/>
    </source>
</evidence>
<dbReference type="GO" id="GO:0032153">
    <property type="term" value="C:cell division site"/>
    <property type="evidence" value="ECO:0007669"/>
    <property type="project" value="TreeGrafter"/>
</dbReference>
<feature type="transmembrane region" description="Helical" evidence="6">
    <location>
        <begin position="298"/>
        <end position="321"/>
    </location>
</feature>
<feature type="transmembrane region" description="Helical" evidence="6">
    <location>
        <begin position="6"/>
        <end position="25"/>
    </location>
</feature>
<dbReference type="EMBL" id="LJUO01000019">
    <property type="protein sequence ID" value="KPK72948.1"/>
    <property type="molecule type" value="Genomic_DNA"/>
</dbReference>
<dbReference type="InterPro" id="IPR018365">
    <property type="entry name" value="Cell_cycle_FtsW-rel_CS"/>
</dbReference>
<accession>A0A0S8GKP2</accession>
<dbReference type="Proteomes" id="UP000051096">
    <property type="component" value="Unassembled WGS sequence"/>
</dbReference>
<keyword evidence="3" id="KW-0133">Cell shape</keyword>
<evidence type="ECO:0000256" key="4">
    <source>
        <dbReference type="ARBA" id="ARBA00022989"/>
    </source>
</evidence>
<keyword evidence="2 6" id="KW-0812">Transmembrane</keyword>
<evidence type="ECO:0008006" key="9">
    <source>
        <dbReference type="Google" id="ProtNLM"/>
    </source>
</evidence>
<evidence type="ECO:0000256" key="1">
    <source>
        <dbReference type="ARBA" id="ARBA00004141"/>
    </source>
</evidence>
<dbReference type="GO" id="GO:0008360">
    <property type="term" value="P:regulation of cell shape"/>
    <property type="evidence" value="ECO:0007669"/>
    <property type="project" value="UniProtKB-KW"/>
</dbReference>
<dbReference type="PANTHER" id="PTHR30474">
    <property type="entry name" value="CELL CYCLE PROTEIN"/>
    <property type="match status" value="1"/>
</dbReference>
<evidence type="ECO:0000256" key="5">
    <source>
        <dbReference type="ARBA" id="ARBA00023136"/>
    </source>
</evidence>
<reference evidence="7 8" key="1">
    <citation type="journal article" date="2015" name="Microbiome">
        <title>Genomic resolution of linkages in carbon, nitrogen, and sulfur cycling among widespread estuary sediment bacteria.</title>
        <authorList>
            <person name="Baker B.J."/>
            <person name="Lazar C.S."/>
            <person name="Teske A.P."/>
            <person name="Dick G.J."/>
        </authorList>
    </citation>
    <scope>NUCLEOTIDE SEQUENCE [LARGE SCALE GENOMIC DNA]</scope>
    <source>
        <strain evidence="7">SM23_60</strain>
    </source>
</reference>